<evidence type="ECO:0000259" key="1">
    <source>
        <dbReference type="PROSITE" id="PS50179"/>
    </source>
</evidence>
<dbReference type="AlphaFoldDB" id="A0ABD0RJ42"/>
<feature type="non-terminal residue" evidence="2">
    <location>
        <position position="50"/>
    </location>
</feature>
<name>A0ABD0RJ42_CIRMR</name>
<feature type="domain" description="VHS" evidence="1">
    <location>
        <begin position="1"/>
        <end position="50"/>
    </location>
</feature>
<evidence type="ECO:0000313" key="2">
    <source>
        <dbReference type="EMBL" id="KAL0198366.1"/>
    </source>
</evidence>
<dbReference type="Pfam" id="PF00790">
    <property type="entry name" value="VHS"/>
    <property type="match status" value="1"/>
</dbReference>
<dbReference type="EMBL" id="JAMKFB020000003">
    <property type="protein sequence ID" value="KAL0198366.1"/>
    <property type="molecule type" value="Genomic_DNA"/>
</dbReference>
<comment type="caution">
    <text evidence="2">The sequence shown here is derived from an EMBL/GenBank/DDBJ whole genome shotgun (WGS) entry which is preliminary data.</text>
</comment>
<dbReference type="PANTHER" id="PTHR13856">
    <property type="entry name" value="VHS DOMAIN CONTAINING PROTEIN FAMILY"/>
    <property type="match status" value="1"/>
</dbReference>
<dbReference type="InterPro" id="IPR002014">
    <property type="entry name" value="VHS_dom"/>
</dbReference>
<dbReference type="InterPro" id="IPR008942">
    <property type="entry name" value="ENTH_VHS"/>
</dbReference>
<dbReference type="Proteomes" id="UP001529510">
    <property type="component" value="Unassembled WGS sequence"/>
</dbReference>
<proteinExistence type="predicted"/>
<dbReference type="Gene3D" id="1.25.40.90">
    <property type="match status" value="1"/>
</dbReference>
<sequence>VLEACVKNCGHRFHIYVSTRDFVENVLVQTILPKNNAPMVLQDRVLSMIQ</sequence>
<gene>
    <name evidence="2" type="ORF">M9458_006906</name>
</gene>
<dbReference type="PANTHER" id="PTHR13856:SF32">
    <property type="entry name" value="TARGET OF MYB1 MEMBRANE TRAFFICKING PROTEIN"/>
    <property type="match status" value="1"/>
</dbReference>
<feature type="non-terminal residue" evidence="2">
    <location>
        <position position="1"/>
    </location>
</feature>
<evidence type="ECO:0000313" key="3">
    <source>
        <dbReference type="Proteomes" id="UP001529510"/>
    </source>
</evidence>
<keyword evidence="3" id="KW-1185">Reference proteome</keyword>
<reference evidence="2 3" key="1">
    <citation type="submission" date="2024-05" db="EMBL/GenBank/DDBJ databases">
        <title>Genome sequencing and assembly of Indian major carp, Cirrhinus mrigala (Hamilton, 1822).</title>
        <authorList>
            <person name="Mohindra V."/>
            <person name="Chowdhury L.M."/>
            <person name="Lal K."/>
            <person name="Jena J.K."/>
        </authorList>
    </citation>
    <scope>NUCLEOTIDE SEQUENCE [LARGE SCALE GENOMIC DNA]</scope>
    <source>
        <strain evidence="2">CM1030</strain>
        <tissue evidence="2">Blood</tissue>
    </source>
</reference>
<accession>A0ABD0RJ42</accession>
<organism evidence="2 3">
    <name type="scientific">Cirrhinus mrigala</name>
    <name type="common">Mrigala</name>
    <dbReference type="NCBI Taxonomy" id="683832"/>
    <lineage>
        <taxon>Eukaryota</taxon>
        <taxon>Metazoa</taxon>
        <taxon>Chordata</taxon>
        <taxon>Craniata</taxon>
        <taxon>Vertebrata</taxon>
        <taxon>Euteleostomi</taxon>
        <taxon>Actinopterygii</taxon>
        <taxon>Neopterygii</taxon>
        <taxon>Teleostei</taxon>
        <taxon>Ostariophysi</taxon>
        <taxon>Cypriniformes</taxon>
        <taxon>Cyprinidae</taxon>
        <taxon>Labeoninae</taxon>
        <taxon>Labeonini</taxon>
        <taxon>Cirrhinus</taxon>
    </lineage>
</organism>
<dbReference type="SUPFAM" id="SSF48464">
    <property type="entry name" value="ENTH/VHS domain"/>
    <property type="match status" value="1"/>
</dbReference>
<protein>
    <recommendedName>
        <fullName evidence="1">VHS domain-containing protein</fullName>
    </recommendedName>
</protein>
<dbReference type="PROSITE" id="PS50179">
    <property type="entry name" value="VHS"/>
    <property type="match status" value="1"/>
</dbReference>